<name>A0AAV7NNX0_PLEWA</name>
<feature type="region of interest" description="Disordered" evidence="1">
    <location>
        <begin position="104"/>
        <end position="136"/>
    </location>
</feature>
<protein>
    <submittedName>
        <fullName evidence="2">Uncharacterized protein</fullName>
    </submittedName>
</protein>
<gene>
    <name evidence="2" type="ORF">NDU88_005929</name>
</gene>
<evidence type="ECO:0000313" key="2">
    <source>
        <dbReference type="EMBL" id="KAJ1117732.1"/>
    </source>
</evidence>
<feature type="region of interest" description="Disordered" evidence="1">
    <location>
        <begin position="30"/>
        <end position="53"/>
    </location>
</feature>
<dbReference type="EMBL" id="JANPWB010000012">
    <property type="protein sequence ID" value="KAJ1117732.1"/>
    <property type="molecule type" value="Genomic_DNA"/>
</dbReference>
<dbReference type="Proteomes" id="UP001066276">
    <property type="component" value="Chromosome 8"/>
</dbReference>
<proteinExistence type="predicted"/>
<accession>A0AAV7NNX0</accession>
<evidence type="ECO:0000256" key="1">
    <source>
        <dbReference type="SAM" id="MobiDB-lite"/>
    </source>
</evidence>
<comment type="caution">
    <text evidence="2">The sequence shown here is derived from an EMBL/GenBank/DDBJ whole genome shotgun (WGS) entry which is preliminary data.</text>
</comment>
<reference evidence="2" key="1">
    <citation type="journal article" date="2022" name="bioRxiv">
        <title>Sequencing and chromosome-scale assembly of the giantPleurodeles waltlgenome.</title>
        <authorList>
            <person name="Brown T."/>
            <person name="Elewa A."/>
            <person name="Iarovenko S."/>
            <person name="Subramanian E."/>
            <person name="Araus A.J."/>
            <person name="Petzold A."/>
            <person name="Susuki M."/>
            <person name="Suzuki K.-i.T."/>
            <person name="Hayashi T."/>
            <person name="Toyoda A."/>
            <person name="Oliveira C."/>
            <person name="Osipova E."/>
            <person name="Leigh N.D."/>
            <person name="Simon A."/>
            <person name="Yun M.H."/>
        </authorList>
    </citation>
    <scope>NUCLEOTIDE SEQUENCE</scope>
    <source>
        <strain evidence="2">20211129_DDA</strain>
        <tissue evidence="2">Liver</tissue>
    </source>
</reference>
<feature type="compositionally biased region" description="Polar residues" evidence="1">
    <location>
        <begin position="123"/>
        <end position="133"/>
    </location>
</feature>
<evidence type="ECO:0000313" key="3">
    <source>
        <dbReference type="Proteomes" id="UP001066276"/>
    </source>
</evidence>
<dbReference type="AlphaFoldDB" id="A0AAV7NNX0"/>
<sequence length="161" mass="16785">MRPRCLLSRAQGALCAFCRGRVRPLMLLRVKRPQQRPSGSLGDRSGSTFSASPSGAGAGASLFAATLQLPGLHSAPVQCSLCSIGSRSPGLLPSRLSRRLAHPSRAALHRGPTSPGTLPHKSTPASGPSSSQYVAGAPHLPVLTGFFGRPARNSSSRRPPY</sequence>
<keyword evidence="3" id="KW-1185">Reference proteome</keyword>
<organism evidence="2 3">
    <name type="scientific">Pleurodeles waltl</name>
    <name type="common">Iberian ribbed newt</name>
    <dbReference type="NCBI Taxonomy" id="8319"/>
    <lineage>
        <taxon>Eukaryota</taxon>
        <taxon>Metazoa</taxon>
        <taxon>Chordata</taxon>
        <taxon>Craniata</taxon>
        <taxon>Vertebrata</taxon>
        <taxon>Euteleostomi</taxon>
        <taxon>Amphibia</taxon>
        <taxon>Batrachia</taxon>
        <taxon>Caudata</taxon>
        <taxon>Salamandroidea</taxon>
        <taxon>Salamandridae</taxon>
        <taxon>Pleurodelinae</taxon>
        <taxon>Pleurodeles</taxon>
    </lineage>
</organism>